<keyword evidence="2 4" id="KW-0863">Zinc-finger</keyword>
<sequence>MEASNGKYLTIDFHFNGMFAPNPLVYLDPMRMSVRDVDFGGMDYREFVLWVSKLTRRSCENLYYCSTHERLAEGIRRIDNDADYFEFIEDGYMDKQELRMNVYIDHENEPILDWADKELLTGDELSDVIEDDDTESQISDIRESEHEPDEEVHIFDKTDDDEFLNKLCGKPILNSNQEEVNDADDDEDRDKDDEVVFPVFDEKQEWDKMVPILGMKFANPLELKLCLTNYAVKNGHNCARVFKFGSIVSYKWIGTHFMNDIIQKPKMSIRKLKAKIEGTLIEHYAKTWSYGEELKRTNPGSTVKMEVDVMPDGETYFSKFYVCLKGLKDGWIEGCRRVIGVDGCFLKGICRGQLLAAIRRDANNHIYHVAWAVVAVENKESRKWFLDLLIDDIGMGVRHGLTIISDQRKGLVEAVKERVPAAEHRQCARHICANFQKRFKGQMFKKLFWRAAGSTVPQKFEYHMNEIKKLEPLAYEHLMERDPKTWCKAFFRLIGVVMHMKMVFLKVLTLFWQVVPSGYMQFEVRVGTEGYAVDLNTRQCGCRAWQLAGYPCVHGYAAISSLNRDPEEYVSEWFTTSMYASCYRYNIRPLNYSAMWSEVDYTKPLPPKKRRLPGRPTLKRKRDQVEREAKGTRHTVSKKGMIMRCTICRERGHNRSTCPQRPNDVPSTSGSNKKKPKKQGKVDLEAELEVEHVVMFESESDSNFESESDVEANVPEVDVPEPDVEVEVDVPEVYVVPEVEVDVPLVQDNLVGEIQDDIQVDANIEDEIQANIEVEHEIKVQDNVEHEIQHNAENPVRKRTRKTSKRLTKIQLRKNIRRKEGSSTDHPLEI</sequence>
<dbReference type="PROSITE" id="PS50966">
    <property type="entry name" value="ZF_SWIM"/>
    <property type="match status" value="1"/>
</dbReference>
<proteinExistence type="predicted"/>
<feature type="domain" description="SWIM-type" evidence="6">
    <location>
        <begin position="531"/>
        <end position="563"/>
    </location>
</feature>
<evidence type="ECO:0000256" key="5">
    <source>
        <dbReference type="SAM" id="MobiDB-lite"/>
    </source>
</evidence>
<evidence type="ECO:0000256" key="1">
    <source>
        <dbReference type="ARBA" id="ARBA00022723"/>
    </source>
</evidence>
<evidence type="ECO:0000313" key="7">
    <source>
        <dbReference type="EMBL" id="CAI9275754.1"/>
    </source>
</evidence>
<dbReference type="InterPro" id="IPR007527">
    <property type="entry name" value="Znf_SWIM"/>
</dbReference>
<feature type="compositionally biased region" description="Basic residues" evidence="5">
    <location>
        <begin position="606"/>
        <end position="622"/>
    </location>
</feature>
<dbReference type="InterPro" id="IPR006564">
    <property type="entry name" value="Znf_PMZ"/>
</dbReference>
<keyword evidence="3" id="KW-0862">Zinc</keyword>
<dbReference type="Pfam" id="PF04434">
    <property type="entry name" value="SWIM"/>
    <property type="match status" value="1"/>
</dbReference>
<evidence type="ECO:0000256" key="2">
    <source>
        <dbReference type="ARBA" id="ARBA00022771"/>
    </source>
</evidence>
<dbReference type="InterPro" id="IPR018289">
    <property type="entry name" value="MULE_transposase_dom"/>
</dbReference>
<evidence type="ECO:0000256" key="4">
    <source>
        <dbReference type="PROSITE-ProRule" id="PRU00325"/>
    </source>
</evidence>
<dbReference type="Proteomes" id="UP001177003">
    <property type="component" value="Chromosome 3"/>
</dbReference>
<keyword evidence="8" id="KW-1185">Reference proteome</keyword>
<accession>A0AA36DY06</accession>
<dbReference type="EMBL" id="OX465079">
    <property type="protein sequence ID" value="CAI9275754.1"/>
    <property type="molecule type" value="Genomic_DNA"/>
</dbReference>
<organism evidence="7 8">
    <name type="scientific">Lactuca saligna</name>
    <name type="common">Willowleaf lettuce</name>
    <dbReference type="NCBI Taxonomy" id="75948"/>
    <lineage>
        <taxon>Eukaryota</taxon>
        <taxon>Viridiplantae</taxon>
        <taxon>Streptophyta</taxon>
        <taxon>Embryophyta</taxon>
        <taxon>Tracheophyta</taxon>
        <taxon>Spermatophyta</taxon>
        <taxon>Magnoliopsida</taxon>
        <taxon>eudicotyledons</taxon>
        <taxon>Gunneridae</taxon>
        <taxon>Pentapetalae</taxon>
        <taxon>asterids</taxon>
        <taxon>campanulids</taxon>
        <taxon>Asterales</taxon>
        <taxon>Asteraceae</taxon>
        <taxon>Cichorioideae</taxon>
        <taxon>Cichorieae</taxon>
        <taxon>Lactucinae</taxon>
        <taxon>Lactuca</taxon>
    </lineage>
</organism>
<name>A0AA36DY06_LACSI</name>
<evidence type="ECO:0000313" key="8">
    <source>
        <dbReference type="Proteomes" id="UP001177003"/>
    </source>
</evidence>
<keyword evidence="1" id="KW-0479">Metal-binding</keyword>
<evidence type="ECO:0000259" key="6">
    <source>
        <dbReference type="PROSITE" id="PS50966"/>
    </source>
</evidence>
<dbReference type="SMART" id="SM00575">
    <property type="entry name" value="ZnF_PMZ"/>
    <property type="match status" value="1"/>
</dbReference>
<dbReference type="GO" id="GO:0008270">
    <property type="term" value="F:zinc ion binding"/>
    <property type="evidence" value="ECO:0007669"/>
    <property type="project" value="UniProtKB-KW"/>
</dbReference>
<dbReference type="PANTHER" id="PTHR31973">
    <property type="entry name" value="POLYPROTEIN, PUTATIVE-RELATED"/>
    <property type="match status" value="1"/>
</dbReference>
<dbReference type="PANTHER" id="PTHR31973:SF189">
    <property type="entry name" value="TRANSPOSASE, MUDR, PLANT, MULE TRANSPOSASE DOMAIN PROTEIN-RELATED"/>
    <property type="match status" value="1"/>
</dbReference>
<evidence type="ECO:0000256" key="3">
    <source>
        <dbReference type="ARBA" id="ARBA00022833"/>
    </source>
</evidence>
<feature type="region of interest" description="Disordered" evidence="5">
    <location>
        <begin position="605"/>
        <end position="635"/>
    </location>
</feature>
<feature type="region of interest" description="Disordered" evidence="5">
    <location>
        <begin position="653"/>
        <end position="682"/>
    </location>
</feature>
<protein>
    <recommendedName>
        <fullName evidence="6">SWIM-type domain-containing protein</fullName>
    </recommendedName>
</protein>
<dbReference type="AlphaFoldDB" id="A0AA36DY06"/>
<reference evidence="7" key="1">
    <citation type="submission" date="2023-04" db="EMBL/GenBank/DDBJ databases">
        <authorList>
            <person name="Vijverberg K."/>
            <person name="Xiong W."/>
            <person name="Schranz E."/>
        </authorList>
    </citation>
    <scope>NUCLEOTIDE SEQUENCE</scope>
</reference>
<dbReference type="Pfam" id="PF10551">
    <property type="entry name" value="MULE"/>
    <property type="match status" value="1"/>
</dbReference>
<gene>
    <name evidence="7" type="ORF">LSALG_LOCUS15774</name>
</gene>
<feature type="compositionally biased region" description="Polar residues" evidence="5">
    <location>
        <begin position="655"/>
        <end position="671"/>
    </location>
</feature>